<dbReference type="EMBL" id="CM056780">
    <property type="protein sequence ID" value="KAJ8716101.1"/>
    <property type="molecule type" value="Genomic_DNA"/>
</dbReference>
<accession>A0ACC2QG01</accession>
<dbReference type="Proteomes" id="UP001231649">
    <property type="component" value="Chromosome 4"/>
</dbReference>
<protein>
    <submittedName>
        <fullName evidence="1">Uncharacterized protein</fullName>
    </submittedName>
</protein>
<organism evidence="1 2">
    <name type="scientific">Mythimna loreyi</name>
    <dbReference type="NCBI Taxonomy" id="667449"/>
    <lineage>
        <taxon>Eukaryota</taxon>
        <taxon>Metazoa</taxon>
        <taxon>Ecdysozoa</taxon>
        <taxon>Arthropoda</taxon>
        <taxon>Hexapoda</taxon>
        <taxon>Insecta</taxon>
        <taxon>Pterygota</taxon>
        <taxon>Neoptera</taxon>
        <taxon>Endopterygota</taxon>
        <taxon>Lepidoptera</taxon>
        <taxon>Glossata</taxon>
        <taxon>Ditrysia</taxon>
        <taxon>Noctuoidea</taxon>
        <taxon>Noctuidae</taxon>
        <taxon>Noctuinae</taxon>
        <taxon>Hadenini</taxon>
        <taxon>Mythimna</taxon>
    </lineage>
</organism>
<keyword evidence="2" id="KW-1185">Reference proteome</keyword>
<evidence type="ECO:0000313" key="1">
    <source>
        <dbReference type="EMBL" id="KAJ8716101.1"/>
    </source>
</evidence>
<proteinExistence type="predicted"/>
<reference evidence="1" key="1">
    <citation type="submission" date="2023-03" db="EMBL/GenBank/DDBJ databases">
        <title>Chromosome-level genomes of two armyworms, Mythimna separata and Mythimna loreyi, provide insights into the biosynthesis and reception of sex pheromones.</title>
        <authorList>
            <person name="Zhao H."/>
        </authorList>
    </citation>
    <scope>NUCLEOTIDE SEQUENCE</scope>
    <source>
        <strain evidence="1">BeijingLab</strain>
    </source>
</reference>
<evidence type="ECO:0000313" key="2">
    <source>
        <dbReference type="Proteomes" id="UP001231649"/>
    </source>
</evidence>
<gene>
    <name evidence="1" type="ORF">PYW08_013386</name>
</gene>
<name>A0ACC2QG01_9NEOP</name>
<sequence length="280" mass="29831">MFHTIKIMSKPNHFLKLNPNNLSARNAHSGRFKGKVAIVTASTEGIGYAIAKRLGNEGASVVISSRKEKNVEAAVKNLRNEGITVEGVVCHVGNADQRKNLFDVTKSKFGGFDILISNAAVNPAVSPILETDDAVWDKIFEINVKSAWQLAKDAYPELIKRGGGNIVFISSIAGYQAMEPLGPYSVSKTTLLGLTKAIANEIVHDNIRVNCVAPGIVATKFASAITSSEAGKEKSLSIVPMKRFGKPEEIASTVAFLASDDASYITGETIVTAGGAYAHL</sequence>
<comment type="caution">
    <text evidence="1">The sequence shown here is derived from an EMBL/GenBank/DDBJ whole genome shotgun (WGS) entry which is preliminary data.</text>
</comment>